<dbReference type="AlphaFoldDB" id="A0A0Q9YPR6"/>
<name>A0A0Q9YPR6_9GAMM</name>
<organism evidence="8">
    <name type="scientific">Candidatus Berkiella aquae</name>
    <dbReference type="NCBI Taxonomy" id="295108"/>
    <lineage>
        <taxon>Bacteria</taxon>
        <taxon>Pseudomonadati</taxon>
        <taxon>Pseudomonadota</taxon>
        <taxon>Gammaproteobacteria</taxon>
        <taxon>Candidatus Berkiellales</taxon>
        <taxon>Candidatus Berkiellaceae</taxon>
        <taxon>Candidatus Berkiella</taxon>
    </lineage>
</organism>
<keyword evidence="4 6" id="KW-1133">Transmembrane helix</keyword>
<feature type="domain" description="Major facilitator superfamily (MFS) profile" evidence="7">
    <location>
        <begin position="10"/>
        <end position="391"/>
    </location>
</feature>
<dbReference type="Proteomes" id="UP000051497">
    <property type="component" value="Unassembled WGS sequence"/>
</dbReference>
<feature type="transmembrane region" description="Helical" evidence="6">
    <location>
        <begin position="303"/>
        <end position="328"/>
    </location>
</feature>
<keyword evidence="5 6" id="KW-0472">Membrane</keyword>
<feature type="transmembrane region" description="Helical" evidence="6">
    <location>
        <begin position="7"/>
        <end position="23"/>
    </location>
</feature>
<evidence type="ECO:0000256" key="4">
    <source>
        <dbReference type="ARBA" id="ARBA00022989"/>
    </source>
</evidence>
<evidence type="ECO:0000259" key="7">
    <source>
        <dbReference type="PROSITE" id="PS50850"/>
    </source>
</evidence>
<dbReference type="GO" id="GO:0005886">
    <property type="term" value="C:plasma membrane"/>
    <property type="evidence" value="ECO:0007669"/>
    <property type="project" value="UniProtKB-SubCell"/>
</dbReference>
<dbReference type="PROSITE" id="PS00216">
    <property type="entry name" value="SUGAR_TRANSPORT_1"/>
    <property type="match status" value="1"/>
</dbReference>
<dbReference type="EMBL" id="LKAJ01000001">
    <property type="protein sequence ID" value="KRG22704.1"/>
    <property type="molecule type" value="Genomic_DNA"/>
</dbReference>
<reference evidence="8" key="1">
    <citation type="submission" date="2015-09" db="EMBL/GenBank/DDBJ databases">
        <title>Draft Genome Sequences of Two Novel Amoeba-resistant Intranuclear Bacteria, Candidatus Berkiella cookevillensis and Candidatus Berkiella aquae.</title>
        <authorList>
            <person name="Mehari Y.T."/>
            <person name="Arivett B.A."/>
            <person name="Farone A.L."/>
            <person name="Gunderson J.H."/>
            <person name="Farone M.B."/>
        </authorList>
    </citation>
    <scope>NUCLEOTIDE SEQUENCE [LARGE SCALE GENOMIC DNA]</scope>
    <source>
        <strain evidence="8">HT99</strain>
    </source>
</reference>
<dbReference type="SUPFAM" id="SSF103473">
    <property type="entry name" value="MFS general substrate transporter"/>
    <property type="match status" value="1"/>
</dbReference>
<comment type="caution">
    <text evidence="8">The sequence shown here is derived from an EMBL/GenBank/DDBJ whole genome shotgun (WGS) entry which is preliminary data.</text>
</comment>
<dbReference type="EMBL" id="LKAJ02000001">
    <property type="protein sequence ID" value="MCS5711934.1"/>
    <property type="molecule type" value="Genomic_DNA"/>
</dbReference>
<feature type="transmembrane region" description="Helical" evidence="6">
    <location>
        <begin position="368"/>
        <end position="386"/>
    </location>
</feature>
<dbReference type="InterPro" id="IPR005829">
    <property type="entry name" value="Sugar_transporter_CS"/>
</dbReference>
<feature type="transmembrane region" description="Helical" evidence="6">
    <location>
        <begin position="76"/>
        <end position="99"/>
    </location>
</feature>
<feature type="transmembrane region" description="Helical" evidence="6">
    <location>
        <begin position="105"/>
        <end position="123"/>
    </location>
</feature>
<dbReference type="GO" id="GO:0022857">
    <property type="term" value="F:transmembrane transporter activity"/>
    <property type="evidence" value="ECO:0007669"/>
    <property type="project" value="InterPro"/>
</dbReference>
<evidence type="ECO:0000313" key="10">
    <source>
        <dbReference type="Proteomes" id="UP000051497"/>
    </source>
</evidence>
<feature type="transmembrane region" description="Helical" evidence="6">
    <location>
        <begin position="168"/>
        <end position="189"/>
    </location>
</feature>
<dbReference type="PANTHER" id="PTHR43124">
    <property type="entry name" value="PURINE EFFLUX PUMP PBUE"/>
    <property type="match status" value="1"/>
</dbReference>
<dbReference type="InterPro" id="IPR020846">
    <property type="entry name" value="MFS_dom"/>
</dbReference>
<keyword evidence="2" id="KW-1003">Cell membrane</keyword>
<dbReference type="RefSeq" id="WP_075064890.1">
    <property type="nucleotide sequence ID" value="NZ_LKAJ02000001.1"/>
</dbReference>
<feature type="transmembrane region" description="Helical" evidence="6">
    <location>
        <begin position="340"/>
        <end position="362"/>
    </location>
</feature>
<accession>A0A0Q9YPR6</accession>
<reference evidence="9" key="2">
    <citation type="journal article" date="2016" name="Genome Announc.">
        <title>Draft Genome Sequences of Two Novel Amoeba-Resistant Intranuclear Bacteria, 'Candidatus Berkiella cookevillensis' and 'Candidatus Berkiella aquae'.</title>
        <authorList>
            <person name="Mehari Y.T."/>
            <person name="Arivett B.A."/>
            <person name="Farone A.L."/>
            <person name="Gunderson J.H."/>
            <person name="Farone M.B."/>
        </authorList>
    </citation>
    <scope>NUCLEOTIDE SEQUENCE</scope>
    <source>
        <strain evidence="9">HT99</strain>
    </source>
</reference>
<evidence type="ECO:0000256" key="3">
    <source>
        <dbReference type="ARBA" id="ARBA00022692"/>
    </source>
</evidence>
<dbReference type="Pfam" id="PF07690">
    <property type="entry name" value="MFS_1"/>
    <property type="match status" value="1"/>
</dbReference>
<dbReference type="InterPro" id="IPR036259">
    <property type="entry name" value="MFS_trans_sf"/>
</dbReference>
<keyword evidence="3 6" id="KW-0812">Transmembrane</keyword>
<gene>
    <name evidence="8" type="primary">ydhC_1</name>
    <name evidence="8" type="ORF">HT99x_00244</name>
    <name evidence="9" type="ORF">HT99x_010865</name>
</gene>
<evidence type="ECO:0000256" key="1">
    <source>
        <dbReference type="ARBA" id="ARBA00004651"/>
    </source>
</evidence>
<feature type="transmembrane region" description="Helical" evidence="6">
    <location>
        <begin position="43"/>
        <end position="64"/>
    </location>
</feature>
<dbReference type="InterPro" id="IPR050189">
    <property type="entry name" value="MFS_Efflux_Transporters"/>
</dbReference>
<evidence type="ECO:0000256" key="6">
    <source>
        <dbReference type="SAM" id="Phobius"/>
    </source>
</evidence>
<dbReference type="PANTHER" id="PTHR43124:SF3">
    <property type="entry name" value="CHLORAMPHENICOL EFFLUX PUMP RV0191"/>
    <property type="match status" value="1"/>
</dbReference>
<sequence length="400" mass="44668">MKQPSSKVMLLATVILMDLLVGIEFDLFVPSFLEIQNQFHLSAFWVEASLSINFLGYCVSLFWVGALADRFGRKPIILLGLLIFCLGSVFCLWAPLYAVFLLGRFLQGIGIAAPTILSFLIIADTYPLKQQQFYIAMLNGLKNAAVAAAPVAGSYITLYFHWRGNFTTLLLLGALTLLMTITFIPKYQLPEQKETISLRSYILLFQSKPMKLLMLHIMFLFVPYWIFVGTSPLLYMKDLGVSLTHFGYYQGALALAFAVGSVSYGLMLNKFDQKKMLRLSNFLFIASTLCVIALSLINTTHPLLITFALLLFVLAQIVPSTIIYPLCLNFMPHAKGKVSGLVNASSLILQSIGLQLAGFYYAGSFRHVGFIIAFFIAMISISLFLVSKNRELMRFSHEAS</sequence>
<feature type="transmembrane region" description="Helical" evidence="6">
    <location>
        <begin position="247"/>
        <end position="267"/>
    </location>
</feature>
<protein>
    <submittedName>
        <fullName evidence="8">Inner membrane transport protein YdhC</fullName>
    </submittedName>
    <submittedName>
        <fullName evidence="9">MFS transporter</fullName>
    </submittedName>
</protein>
<reference evidence="9" key="3">
    <citation type="submission" date="2021-06" db="EMBL/GenBank/DDBJ databases">
        <title>Genomic Description and Analysis of Intracellular Bacteria, Candidatus Berkiella cookevillensis and Candidatus Berkiella aquae.</title>
        <authorList>
            <person name="Kidane D.T."/>
            <person name="Mehari Y.T."/>
            <person name="Rice F.C."/>
            <person name="Arivett B.A."/>
            <person name="Farone A.L."/>
            <person name="Berk S.G."/>
            <person name="Farone M.B."/>
        </authorList>
    </citation>
    <scope>NUCLEOTIDE SEQUENCE</scope>
    <source>
        <strain evidence="9">HT99</strain>
    </source>
</reference>
<keyword evidence="10" id="KW-1185">Reference proteome</keyword>
<proteinExistence type="predicted"/>
<dbReference type="OrthoDB" id="5670831at2"/>
<evidence type="ECO:0000313" key="8">
    <source>
        <dbReference type="EMBL" id="KRG22704.1"/>
    </source>
</evidence>
<feature type="transmembrane region" description="Helical" evidence="6">
    <location>
        <begin position="210"/>
        <end position="227"/>
    </location>
</feature>
<feature type="transmembrane region" description="Helical" evidence="6">
    <location>
        <begin position="279"/>
        <end position="297"/>
    </location>
</feature>
<feature type="transmembrane region" description="Helical" evidence="6">
    <location>
        <begin position="144"/>
        <end position="162"/>
    </location>
</feature>
<evidence type="ECO:0000313" key="9">
    <source>
        <dbReference type="EMBL" id="MCS5711934.1"/>
    </source>
</evidence>
<dbReference type="InterPro" id="IPR011701">
    <property type="entry name" value="MFS"/>
</dbReference>
<dbReference type="PROSITE" id="PS50850">
    <property type="entry name" value="MFS"/>
    <property type="match status" value="1"/>
</dbReference>
<dbReference type="Gene3D" id="1.20.1720.10">
    <property type="entry name" value="Multidrug resistance protein D"/>
    <property type="match status" value="1"/>
</dbReference>
<evidence type="ECO:0000256" key="5">
    <source>
        <dbReference type="ARBA" id="ARBA00023136"/>
    </source>
</evidence>
<dbReference type="STRING" id="295108.HT99x_00244"/>
<comment type="subcellular location">
    <subcellularLocation>
        <location evidence="1">Cell membrane</location>
        <topology evidence="1">Multi-pass membrane protein</topology>
    </subcellularLocation>
</comment>
<evidence type="ECO:0000256" key="2">
    <source>
        <dbReference type="ARBA" id="ARBA00022475"/>
    </source>
</evidence>